<feature type="domain" description="Methyltransferase" evidence="1">
    <location>
        <begin position="55"/>
        <end position="154"/>
    </location>
</feature>
<proteinExistence type="predicted"/>
<gene>
    <name evidence="2" type="ORF">V6X64_04830</name>
</gene>
<keyword evidence="3" id="KW-1185">Reference proteome</keyword>
<dbReference type="SUPFAM" id="SSF53335">
    <property type="entry name" value="S-adenosyl-L-methionine-dependent methyltransferases"/>
    <property type="match status" value="1"/>
</dbReference>
<protein>
    <submittedName>
        <fullName evidence="2">Methyltransferase domain-containing protein</fullName>
    </submittedName>
</protein>
<evidence type="ECO:0000313" key="3">
    <source>
        <dbReference type="Proteomes" id="UP001556653"/>
    </source>
</evidence>
<comment type="caution">
    <text evidence="2">The sequence shown here is derived from an EMBL/GenBank/DDBJ whole genome shotgun (WGS) entry which is preliminary data.</text>
</comment>
<dbReference type="RefSeq" id="WP_367966798.1">
    <property type="nucleotide sequence ID" value="NZ_JBAKFI010000001.1"/>
</dbReference>
<keyword evidence="2" id="KW-0489">Methyltransferase</keyword>
<keyword evidence="2" id="KW-0808">Transferase</keyword>
<name>A0ABV3S881_9GAMM</name>
<dbReference type="Gene3D" id="3.40.50.150">
    <property type="entry name" value="Vaccinia Virus protein VP39"/>
    <property type="match status" value="1"/>
</dbReference>
<dbReference type="Pfam" id="PF13649">
    <property type="entry name" value="Methyltransf_25"/>
    <property type="match status" value="1"/>
</dbReference>
<evidence type="ECO:0000259" key="1">
    <source>
        <dbReference type="Pfam" id="PF13649"/>
    </source>
</evidence>
<dbReference type="CDD" id="cd02440">
    <property type="entry name" value="AdoMet_MTases"/>
    <property type="match status" value="1"/>
</dbReference>
<sequence>MAIKGLMRVADMGERLAFLRGFMARPREVASLVPSSRFLERRISRVIDAGEARTVVELGPGTGGTTRAVLAELPADAHLLAVDTNPAFVRRLKAIRDPRLTVAEGSAEDLPALLKAHGLTRPDVIFSGIPFSTMPEETANGILAGVWRVLAPGGRFMAYQFRDAVLRRGRPIMGEPLVECEWVNLPPMHFYSWDKSGRSGSRHTTGSATAP</sequence>
<accession>A0ABV3S881</accession>
<dbReference type="GO" id="GO:0032259">
    <property type="term" value="P:methylation"/>
    <property type="evidence" value="ECO:0007669"/>
    <property type="project" value="UniProtKB-KW"/>
</dbReference>
<reference evidence="2 3" key="1">
    <citation type="submission" date="2024-02" db="EMBL/GenBank/DDBJ databases">
        <title>New especies of Spiribacter isolated from saline water.</title>
        <authorList>
            <person name="Leon M.J."/>
            <person name="De La Haba R."/>
            <person name="Sanchez-Porro C."/>
            <person name="Ventosa A."/>
        </authorList>
    </citation>
    <scope>NUCLEOTIDE SEQUENCE [LARGE SCALE GENOMIC DNA]</scope>
    <source>
        <strain evidence="3">ag22IC4-227</strain>
    </source>
</reference>
<dbReference type="InterPro" id="IPR041698">
    <property type="entry name" value="Methyltransf_25"/>
</dbReference>
<dbReference type="Proteomes" id="UP001556653">
    <property type="component" value="Unassembled WGS sequence"/>
</dbReference>
<evidence type="ECO:0000313" key="2">
    <source>
        <dbReference type="EMBL" id="MEX0386322.1"/>
    </source>
</evidence>
<organism evidence="2 3">
    <name type="scientific">Spiribacter onubensis</name>
    <dbReference type="NCBI Taxonomy" id="3122420"/>
    <lineage>
        <taxon>Bacteria</taxon>
        <taxon>Pseudomonadati</taxon>
        <taxon>Pseudomonadota</taxon>
        <taxon>Gammaproteobacteria</taxon>
        <taxon>Chromatiales</taxon>
        <taxon>Ectothiorhodospiraceae</taxon>
        <taxon>Spiribacter</taxon>
    </lineage>
</organism>
<dbReference type="EMBL" id="JBAKFJ010000001">
    <property type="protein sequence ID" value="MEX0386322.1"/>
    <property type="molecule type" value="Genomic_DNA"/>
</dbReference>
<dbReference type="InterPro" id="IPR029063">
    <property type="entry name" value="SAM-dependent_MTases_sf"/>
</dbReference>
<dbReference type="GO" id="GO:0008168">
    <property type="term" value="F:methyltransferase activity"/>
    <property type="evidence" value="ECO:0007669"/>
    <property type="project" value="UniProtKB-KW"/>
</dbReference>